<protein>
    <submittedName>
        <fullName evidence="2">Uncharacterized protein</fullName>
    </submittedName>
</protein>
<dbReference type="KEGG" id="cmc:CMN_02406"/>
<organism evidence="2 3">
    <name type="scientific">Clavibacter nebraskensis NCPPB 2581</name>
    <dbReference type="NCBI Taxonomy" id="1097677"/>
    <lineage>
        <taxon>Bacteria</taxon>
        <taxon>Bacillati</taxon>
        <taxon>Actinomycetota</taxon>
        <taxon>Actinomycetes</taxon>
        <taxon>Micrococcales</taxon>
        <taxon>Microbacteriaceae</taxon>
        <taxon>Clavibacter</taxon>
    </lineage>
</organism>
<dbReference type="AlphaFoldDB" id="A0AAI9EL35"/>
<keyword evidence="1" id="KW-0472">Membrane</keyword>
<sequence>MHAFCVAEVRQAACQQQGIGVDRSERVQLVKSGSQVKASVASGAVVTAIGVLVSAALVAASALHPVVAEHPSVGSSANTALLRSGTSTFDSSRVVGGTSDDRLGQMLALLESLPEDLKQADPKTTPGYADRLAAEINARRGGAIGGATTTAGYPAVSTALFTGTSASPRTSPTDPQIELAVNWVACATDIVGLIVQYGIPVGKVIGWIKDARAIYGSVRAIAAAIRRGDFGVTVGEDAAQELEGLLGIDGVIADCFS</sequence>
<accession>A0AAI9EL35</accession>
<dbReference type="EMBL" id="HE614873">
    <property type="protein sequence ID" value="CCE76341.1"/>
    <property type="molecule type" value="Genomic_DNA"/>
</dbReference>
<evidence type="ECO:0000256" key="1">
    <source>
        <dbReference type="SAM" id="Phobius"/>
    </source>
</evidence>
<dbReference type="Proteomes" id="UP000012170">
    <property type="component" value="Chromosome"/>
</dbReference>
<gene>
    <name evidence="2" type="ORF">CMN_02406</name>
</gene>
<evidence type="ECO:0000313" key="2">
    <source>
        <dbReference type="EMBL" id="CCE76341.1"/>
    </source>
</evidence>
<proteinExistence type="predicted"/>
<evidence type="ECO:0000313" key="3">
    <source>
        <dbReference type="Proteomes" id="UP000012170"/>
    </source>
</evidence>
<keyword evidence="1" id="KW-0812">Transmembrane</keyword>
<reference evidence="3" key="2">
    <citation type="submission" date="2013-04" db="EMBL/GenBank/DDBJ databases">
        <title>The genome sequence of the maize-pathogen Clavibacter michiganensis subsp. nebraskensis.</title>
        <authorList>
            <person name="Gartemann K.H."/>
            <person name="Blom J."/>
            <person name="Dreiseikelmann B."/>
            <person name="Fluegel M."/>
            <person name="Jaenicke S."/>
            <person name="Linke B."/>
            <person name="Sczcepanowski R."/>
            <person name="Wittmann J."/>
            <person name="Goesmann A."/>
            <person name="Puehler A."/>
            <person name="Eichenlaub R."/>
            <person name="Rueckert C."/>
        </authorList>
    </citation>
    <scope>NUCLEOTIDE SEQUENCE [LARGE SCALE GENOMIC DNA]</scope>
    <source>
        <strain evidence="3">NCPPB 2581</strain>
    </source>
</reference>
<name>A0AAI9EL35_9MICO</name>
<reference evidence="2 3" key="1">
    <citation type="submission" date="2011-11" db="EMBL/GenBank/DDBJ databases">
        <authorList>
            <person name="Gartemann K."/>
        </authorList>
    </citation>
    <scope>NUCLEOTIDE SEQUENCE [LARGE SCALE GENOMIC DNA]</scope>
    <source>
        <strain evidence="3">NCPPB 2581</strain>
    </source>
</reference>
<keyword evidence="1" id="KW-1133">Transmembrane helix</keyword>
<feature type="transmembrane region" description="Helical" evidence="1">
    <location>
        <begin position="40"/>
        <end position="63"/>
    </location>
</feature>